<evidence type="ECO:0000256" key="6">
    <source>
        <dbReference type="ARBA" id="ARBA00034908"/>
    </source>
</evidence>
<comment type="catalytic activity">
    <reaction evidence="7">
        <text>N-terminal N(alpha)-acetyl-L-cysteinyl-L-aspartyl-[protein] + H2O = N-terminal L-aspartyl-[protein] + N-acetyl-L-cysteine</text>
        <dbReference type="Rhea" id="RHEA:74579"/>
        <dbReference type="Rhea" id="RHEA-COMP:12669"/>
        <dbReference type="Rhea" id="RHEA-COMP:18395"/>
        <dbReference type="ChEBI" id="CHEBI:15377"/>
        <dbReference type="ChEBI" id="CHEBI:64720"/>
        <dbReference type="ChEBI" id="CHEBI:78236"/>
        <dbReference type="ChEBI" id="CHEBI:193599"/>
    </reaction>
    <physiologicalReaction direction="left-to-right" evidence="7">
        <dbReference type="Rhea" id="RHEA:74580"/>
    </physiologicalReaction>
</comment>
<evidence type="ECO:0000256" key="7">
    <source>
        <dbReference type="ARBA" id="ARBA00049041"/>
    </source>
</evidence>
<evidence type="ECO:0000256" key="5">
    <source>
        <dbReference type="ARBA" id="ARBA00034848"/>
    </source>
</evidence>
<dbReference type="PANTHER" id="PTHR28631">
    <property type="entry name" value="UPF0692 PROTEIN C19ORF54"/>
    <property type="match status" value="1"/>
</dbReference>
<evidence type="ECO:0000313" key="9">
    <source>
        <dbReference type="WBParaSite" id="PSAMB.scaffold2453size23153.g17829.t1"/>
    </source>
</evidence>
<keyword evidence="1" id="KW-0031">Aminopeptidase</keyword>
<protein>
    <recommendedName>
        <fullName evidence="5">Actin maturation protease</fullName>
    </recommendedName>
    <alternativeName>
        <fullName evidence="6">Actin aminopeptidase ACTMAP</fullName>
    </alternativeName>
</protein>
<comment type="similarity">
    <text evidence="4">Belongs to the ACTMAP family.</text>
</comment>
<organism evidence="8 9">
    <name type="scientific">Plectus sambesii</name>
    <dbReference type="NCBI Taxonomy" id="2011161"/>
    <lineage>
        <taxon>Eukaryota</taxon>
        <taxon>Metazoa</taxon>
        <taxon>Ecdysozoa</taxon>
        <taxon>Nematoda</taxon>
        <taxon>Chromadorea</taxon>
        <taxon>Plectida</taxon>
        <taxon>Plectina</taxon>
        <taxon>Plectoidea</taxon>
        <taxon>Plectidae</taxon>
        <taxon>Plectus</taxon>
    </lineage>
</organism>
<reference evidence="9" key="1">
    <citation type="submission" date="2022-11" db="UniProtKB">
        <authorList>
            <consortium name="WormBaseParasite"/>
        </authorList>
    </citation>
    <scope>IDENTIFICATION</scope>
</reference>
<name>A0A914VSD6_9BILA</name>
<dbReference type="InterPro" id="IPR040043">
    <property type="entry name" value="ACTMAP"/>
</dbReference>
<evidence type="ECO:0000313" key="8">
    <source>
        <dbReference type="Proteomes" id="UP000887566"/>
    </source>
</evidence>
<dbReference type="Pfam" id="PF21646">
    <property type="entry name" value="ACTMAP-like_C"/>
    <property type="match status" value="1"/>
</dbReference>
<dbReference type="PANTHER" id="PTHR28631:SF1">
    <property type="entry name" value="ACTIN MATURATION PROTEASE"/>
    <property type="match status" value="1"/>
</dbReference>
<accession>A0A914VSD6</accession>
<dbReference type="AlphaFoldDB" id="A0A914VSD6"/>
<keyword evidence="2" id="KW-0645">Protease</keyword>
<evidence type="ECO:0000256" key="4">
    <source>
        <dbReference type="ARBA" id="ARBA00034725"/>
    </source>
</evidence>
<dbReference type="GO" id="GO:0006508">
    <property type="term" value="P:proteolysis"/>
    <property type="evidence" value="ECO:0007669"/>
    <property type="project" value="UniProtKB-KW"/>
</dbReference>
<dbReference type="WBParaSite" id="PSAMB.scaffold2453size23153.g17829.t1">
    <property type="protein sequence ID" value="PSAMB.scaffold2453size23153.g17829.t1"/>
    <property type="gene ID" value="PSAMB.scaffold2453size23153.g17829"/>
</dbReference>
<evidence type="ECO:0000256" key="3">
    <source>
        <dbReference type="ARBA" id="ARBA00022801"/>
    </source>
</evidence>
<evidence type="ECO:0000256" key="1">
    <source>
        <dbReference type="ARBA" id="ARBA00022438"/>
    </source>
</evidence>
<sequence length="265" mass="29302">MKPDFLSTEPDDRTVSVLPAAVMRSPLVNARVDQVLSGFRNDADDESAGAIAFLNDRIVPVAQDGPQCGLVALKMAADILGVADVTVERIFQSAKASQFTNNGEMFSVEWMAKLAEEQFACSSQVLSPLPSQLDLCHLLKSPNTAILVPYDNDKNFEPTFLNGHAAHWSILVGFVAVSDAYADLKWLDETDTLPSADELPLKDVFLFAFHGKSKHPGLWQYDRLKRSNENLAEFGEQRANDGRTYILPPERLDGLRAKCLILRPK</sequence>
<dbReference type="Proteomes" id="UP000887566">
    <property type="component" value="Unplaced"/>
</dbReference>
<keyword evidence="3" id="KW-0378">Hydrolase</keyword>
<evidence type="ECO:0000256" key="2">
    <source>
        <dbReference type="ARBA" id="ARBA00022670"/>
    </source>
</evidence>
<keyword evidence="8" id="KW-1185">Reference proteome</keyword>
<proteinExistence type="inferred from homology"/>
<dbReference type="GO" id="GO:0004177">
    <property type="term" value="F:aminopeptidase activity"/>
    <property type="evidence" value="ECO:0007669"/>
    <property type="project" value="UniProtKB-KW"/>
</dbReference>